<dbReference type="SUPFAM" id="SSF49777">
    <property type="entry name" value="PEBP-like"/>
    <property type="match status" value="1"/>
</dbReference>
<reference evidence="3 4" key="1">
    <citation type="journal article" date="2019" name="Int. J. Syst. Evol. Microbiol.">
        <title>The Global Catalogue of Microorganisms (GCM) 10K type strain sequencing project: providing services to taxonomists for standard genome sequencing and annotation.</title>
        <authorList>
            <consortium name="The Broad Institute Genomics Platform"/>
            <consortium name="The Broad Institute Genome Sequencing Center for Infectious Disease"/>
            <person name="Wu L."/>
            <person name="Ma J."/>
        </authorList>
    </citation>
    <scope>NUCLEOTIDE SEQUENCE [LARGE SCALE GENOMIC DNA]</scope>
    <source>
        <strain evidence="3 4">JCM 13004</strain>
    </source>
</reference>
<sequence>MQRTTRTLISAAATTAAAVLALGTATAAHSATHPDRFGHTRVRASIPQHTPRFTVTSPELAHGTFPAADYASSFGCTGANHAPSLHWSGAPASTRSYAISMFDQDAPTGSGFWHWMTWDLPGTTTTLVGPAPAGMVTGTTDAGTAGYLGPCPPVGDVAHHYVIRVVALDVPTLGLAADSTPALASFSLAMSGHIVGTAELTAAARR</sequence>
<dbReference type="InterPro" id="IPR008914">
    <property type="entry name" value="PEBP"/>
</dbReference>
<keyword evidence="4" id="KW-1185">Reference proteome</keyword>
<feature type="chain" id="PRO_5047080597" description="PBP family phospholipid-binding protein" evidence="2">
    <location>
        <begin position="28"/>
        <end position="206"/>
    </location>
</feature>
<organism evidence="3 4">
    <name type="scientific">Kitasatospora nipponensis</name>
    <dbReference type="NCBI Taxonomy" id="258049"/>
    <lineage>
        <taxon>Bacteria</taxon>
        <taxon>Bacillati</taxon>
        <taxon>Actinomycetota</taxon>
        <taxon>Actinomycetes</taxon>
        <taxon>Kitasatosporales</taxon>
        <taxon>Streptomycetaceae</taxon>
        <taxon>Kitasatospora</taxon>
    </lineage>
</organism>
<protein>
    <recommendedName>
        <fullName evidence="5">PBP family phospholipid-binding protein</fullName>
    </recommendedName>
</protein>
<dbReference type="PANTHER" id="PTHR30289">
    <property type="entry name" value="UNCHARACTERIZED PROTEIN YBCL-RELATED"/>
    <property type="match status" value="1"/>
</dbReference>
<accession>A0ABN1VZ84</accession>
<comment type="caution">
    <text evidence="3">The sequence shown here is derived from an EMBL/GenBank/DDBJ whole genome shotgun (WGS) entry which is preliminary data.</text>
</comment>
<dbReference type="RefSeq" id="WP_344440681.1">
    <property type="nucleotide sequence ID" value="NZ_BAAALF010000020.1"/>
</dbReference>
<dbReference type="NCBIfam" id="TIGR00481">
    <property type="entry name" value="YbhB/YbcL family Raf kinase inhibitor-like protein"/>
    <property type="match status" value="1"/>
</dbReference>
<evidence type="ECO:0000256" key="2">
    <source>
        <dbReference type="SAM" id="SignalP"/>
    </source>
</evidence>
<dbReference type="EMBL" id="BAAALF010000020">
    <property type="protein sequence ID" value="GAA1227517.1"/>
    <property type="molecule type" value="Genomic_DNA"/>
</dbReference>
<gene>
    <name evidence="3" type="ORF">GCM10009665_17510</name>
</gene>
<keyword evidence="2" id="KW-0732">Signal</keyword>
<evidence type="ECO:0000256" key="1">
    <source>
        <dbReference type="ARBA" id="ARBA00007120"/>
    </source>
</evidence>
<evidence type="ECO:0008006" key="5">
    <source>
        <dbReference type="Google" id="ProtNLM"/>
    </source>
</evidence>
<feature type="signal peptide" evidence="2">
    <location>
        <begin position="1"/>
        <end position="27"/>
    </location>
</feature>
<dbReference type="Pfam" id="PF01161">
    <property type="entry name" value="PBP"/>
    <property type="match status" value="1"/>
</dbReference>
<dbReference type="Proteomes" id="UP001500037">
    <property type="component" value="Unassembled WGS sequence"/>
</dbReference>
<dbReference type="InterPro" id="IPR036610">
    <property type="entry name" value="PEBP-like_sf"/>
</dbReference>
<dbReference type="Gene3D" id="3.90.280.10">
    <property type="entry name" value="PEBP-like"/>
    <property type="match status" value="1"/>
</dbReference>
<dbReference type="CDD" id="cd00865">
    <property type="entry name" value="PEBP_bact_arch"/>
    <property type="match status" value="1"/>
</dbReference>
<evidence type="ECO:0000313" key="4">
    <source>
        <dbReference type="Proteomes" id="UP001500037"/>
    </source>
</evidence>
<name>A0ABN1VZ84_9ACTN</name>
<dbReference type="InterPro" id="IPR005247">
    <property type="entry name" value="YbhB_YbcL/LppC-like"/>
</dbReference>
<evidence type="ECO:0000313" key="3">
    <source>
        <dbReference type="EMBL" id="GAA1227517.1"/>
    </source>
</evidence>
<proteinExistence type="inferred from homology"/>
<dbReference type="PANTHER" id="PTHR30289:SF1">
    <property type="entry name" value="PEBP (PHOSPHATIDYLETHANOLAMINE-BINDING PROTEIN) FAMILY PROTEIN"/>
    <property type="match status" value="1"/>
</dbReference>
<comment type="similarity">
    <text evidence="1">Belongs to the UPF0098 family.</text>
</comment>